<name>A0ABY9XBV1_9BACT</name>
<reference evidence="9 10" key="1">
    <citation type="submission" date="2019-08" db="EMBL/GenBank/DDBJ databases">
        <title>Archangium and Cystobacter genomes.</title>
        <authorList>
            <person name="Chen I.-C.K."/>
            <person name="Wielgoss S."/>
        </authorList>
    </citation>
    <scope>NUCLEOTIDE SEQUENCE [LARGE SCALE GENOMIC DNA]</scope>
    <source>
        <strain evidence="9 10">Cbm 6</strain>
    </source>
</reference>
<keyword evidence="10" id="KW-1185">Reference proteome</keyword>
<dbReference type="Gene3D" id="3.30.460.10">
    <property type="entry name" value="Beta Polymerase, domain 2"/>
    <property type="match status" value="1"/>
</dbReference>
<accession>A0ABY9XBV1</accession>
<keyword evidence="4" id="KW-0548">Nucleotidyltransferase</keyword>
<dbReference type="Proteomes" id="UP001611383">
    <property type="component" value="Chromosome"/>
</dbReference>
<dbReference type="PANTHER" id="PTHR46173:SF1">
    <property type="entry name" value="CCA TRNA NUCLEOTIDYLTRANSFERASE 1, MITOCHONDRIAL"/>
    <property type="match status" value="1"/>
</dbReference>
<gene>
    <name evidence="9" type="ORF">F0U60_38160</name>
</gene>
<comment type="cofactor">
    <cofactor evidence="1">
        <name>Mg(2+)</name>
        <dbReference type="ChEBI" id="CHEBI:18420"/>
    </cofactor>
</comment>
<keyword evidence="7" id="KW-0694">RNA-binding</keyword>
<evidence type="ECO:0000256" key="1">
    <source>
        <dbReference type="ARBA" id="ARBA00001946"/>
    </source>
</evidence>
<evidence type="ECO:0000256" key="6">
    <source>
        <dbReference type="ARBA" id="ARBA00022842"/>
    </source>
</evidence>
<keyword evidence="3" id="KW-0819">tRNA processing</keyword>
<keyword evidence="5" id="KW-0479">Metal-binding</keyword>
<dbReference type="SUPFAM" id="SSF81301">
    <property type="entry name" value="Nucleotidyltransferase"/>
    <property type="match status" value="1"/>
</dbReference>
<evidence type="ECO:0000256" key="7">
    <source>
        <dbReference type="RuleBase" id="RU003953"/>
    </source>
</evidence>
<proteinExistence type="inferred from homology"/>
<evidence type="ECO:0000256" key="5">
    <source>
        <dbReference type="ARBA" id="ARBA00022723"/>
    </source>
</evidence>
<dbReference type="InterPro" id="IPR050264">
    <property type="entry name" value="Bact_CCA-adding_enz_type3_sf"/>
</dbReference>
<protein>
    <submittedName>
        <fullName evidence="9">CCA tRNA nucleotidyltransferase</fullName>
    </submittedName>
</protein>
<dbReference type="EMBL" id="CP043494">
    <property type="protein sequence ID" value="WNG52814.1"/>
    <property type="molecule type" value="Genomic_DNA"/>
</dbReference>
<evidence type="ECO:0000256" key="2">
    <source>
        <dbReference type="ARBA" id="ARBA00022679"/>
    </source>
</evidence>
<feature type="domain" description="Poly A polymerase head" evidence="8">
    <location>
        <begin position="47"/>
        <end position="179"/>
    </location>
</feature>
<dbReference type="InterPro" id="IPR043519">
    <property type="entry name" value="NT_sf"/>
</dbReference>
<evidence type="ECO:0000256" key="4">
    <source>
        <dbReference type="ARBA" id="ARBA00022695"/>
    </source>
</evidence>
<comment type="similarity">
    <text evidence="7">Belongs to the tRNA nucleotidyltransferase/poly(A) polymerase family.</text>
</comment>
<dbReference type="Pfam" id="PF01743">
    <property type="entry name" value="PolyA_pol"/>
    <property type="match status" value="1"/>
</dbReference>
<evidence type="ECO:0000256" key="3">
    <source>
        <dbReference type="ARBA" id="ARBA00022694"/>
    </source>
</evidence>
<evidence type="ECO:0000313" key="9">
    <source>
        <dbReference type="EMBL" id="WNG52814.1"/>
    </source>
</evidence>
<evidence type="ECO:0000313" key="10">
    <source>
        <dbReference type="Proteomes" id="UP001611383"/>
    </source>
</evidence>
<keyword evidence="6" id="KW-0460">Magnesium</keyword>
<dbReference type="PANTHER" id="PTHR46173">
    <property type="entry name" value="CCA TRNA NUCLEOTIDYLTRANSFERASE 1, MITOCHONDRIAL"/>
    <property type="match status" value="1"/>
</dbReference>
<keyword evidence="2 7" id="KW-0808">Transferase</keyword>
<sequence>MKDDFPRHPVEPGVVEEGLGRVIYQDDRWTLRVREVISALVEAGRRVYVVGGTPRDWLCGLPAKDIDLSLDAPVEDAHRVLRQAFPGIEPVLFHNPRFGVLRWGDARSGGIDLNILRSPEDIQNDDMWTTTFVSRDDLRQDALTRDFSVNAFYYACHGGGALMDPLGCGLEDLRSRTLRLICHPRILDAGYRLSFRIIQFLGRGYAPAPNVEEYLRRCVDRDVQGMGKRLEMWIPNHLGPRSDRWEEFRRRLDGWILQEASRKVLDEVFSALERAGR</sequence>
<evidence type="ECO:0000259" key="8">
    <source>
        <dbReference type="Pfam" id="PF01743"/>
    </source>
</evidence>
<organism evidence="9 10">
    <name type="scientific">Archangium minus</name>
    <dbReference type="NCBI Taxonomy" id="83450"/>
    <lineage>
        <taxon>Bacteria</taxon>
        <taxon>Pseudomonadati</taxon>
        <taxon>Myxococcota</taxon>
        <taxon>Myxococcia</taxon>
        <taxon>Myxococcales</taxon>
        <taxon>Cystobacterineae</taxon>
        <taxon>Archangiaceae</taxon>
        <taxon>Archangium</taxon>
    </lineage>
</organism>
<dbReference type="InterPro" id="IPR002646">
    <property type="entry name" value="PolA_pol_head_dom"/>
</dbReference>